<organism evidence="2 3">
    <name type="scientific">Clytia hemisphaerica</name>
    <dbReference type="NCBI Taxonomy" id="252671"/>
    <lineage>
        <taxon>Eukaryota</taxon>
        <taxon>Metazoa</taxon>
        <taxon>Cnidaria</taxon>
        <taxon>Hydrozoa</taxon>
        <taxon>Hydroidolina</taxon>
        <taxon>Leptothecata</taxon>
        <taxon>Obeliida</taxon>
        <taxon>Clytiidae</taxon>
        <taxon>Clytia</taxon>
    </lineage>
</organism>
<feature type="region of interest" description="Disordered" evidence="1">
    <location>
        <begin position="68"/>
        <end position="147"/>
    </location>
</feature>
<feature type="compositionally biased region" description="Polar residues" evidence="1">
    <location>
        <begin position="71"/>
        <end position="140"/>
    </location>
</feature>
<dbReference type="EnsemblMetazoa" id="CLYHEMT005844.1">
    <property type="protein sequence ID" value="CLYHEMP005844.1"/>
    <property type="gene ID" value="CLYHEMG005844"/>
</dbReference>
<evidence type="ECO:0000256" key="1">
    <source>
        <dbReference type="SAM" id="MobiDB-lite"/>
    </source>
</evidence>
<keyword evidence="3" id="KW-1185">Reference proteome</keyword>
<evidence type="ECO:0000313" key="2">
    <source>
        <dbReference type="EnsemblMetazoa" id="CLYHEMP005844.1"/>
    </source>
</evidence>
<proteinExistence type="predicted"/>
<dbReference type="OrthoDB" id="372356at2759"/>
<evidence type="ECO:0000313" key="3">
    <source>
        <dbReference type="Proteomes" id="UP000594262"/>
    </source>
</evidence>
<protein>
    <submittedName>
        <fullName evidence="2">Uncharacterized protein</fullName>
    </submittedName>
</protein>
<reference evidence="2" key="1">
    <citation type="submission" date="2021-01" db="UniProtKB">
        <authorList>
            <consortium name="EnsemblMetazoa"/>
        </authorList>
    </citation>
    <scope>IDENTIFICATION</scope>
</reference>
<name>A0A7M5VAZ2_9CNID</name>
<dbReference type="AlphaFoldDB" id="A0A7M5VAZ2"/>
<dbReference type="Proteomes" id="UP000594262">
    <property type="component" value="Unplaced"/>
</dbReference>
<sequence>VIHCFLFQSHTLHQHHSLHSVTLFGKKTKNGYQFSHFSTPGFGNSILNNQFGDAIKNVFEEQFMDAYPLQKKTQPSTTTEPDALASTTTEPDALASTTTEPDALASTTTEPDALASATTEPDALTSTTTEPDALASTTTEPDALHLR</sequence>
<accession>A0A7M5VAZ2</accession>